<gene>
    <name evidence="1" type="ORF">GCM10008018_17100</name>
</gene>
<dbReference type="SUPFAM" id="SSF53850">
    <property type="entry name" value="Periplasmic binding protein-like II"/>
    <property type="match status" value="1"/>
</dbReference>
<sequence>MSNQYQDKIKVYNASGTLPDIIVAWGNDGYMKPLIANNALAELNKEDFANVQFIPAALDGFSANGKLYGLTKNSDFWVLFYNKKIFADNGLEIPKTESDMLNVISKLKQKKIIPIAMDGRDGWPSGIWFDTMLQRVSGSWDDSKNAMSRKGSFNEPAVVEAAAM</sequence>
<organism evidence="1 2">
    <name type="scientific">Paenibacillus marchantiophytorum</name>
    <dbReference type="NCBI Taxonomy" id="1619310"/>
    <lineage>
        <taxon>Bacteria</taxon>
        <taxon>Bacillati</taxon>
        <taxon>Bacillota</taxon>
        <taxon>Bacilli</taxon>
        <taxon>Bacillales</taxon>
        <taxon>Paenibacillaceae</taxon>
        <taxon>Paenibacillus</taxon>
    </lineage>
</organism>
<evidence type="ECO:0000313" key="2">
    <source>
        <dbReference type="Proteomes" id="UP000615455"/>
    </source>
</evidence>
<dbReference type="InterPro" id="IPR050490">
    <property type="entry name" value="Bact_solute-bd_prot1"/>
</dbReference>
<comment type="caution">
    <text evidence="1">The sequence shown here is derived from an EMBL/GenBank/DDBJ whole genome shotgun (WGS) entry which is preliminary data.</text>
</comment>
<name>A0ABQ2BSB4_9BACL</name>
<dbReference type="PANTHER" id="PTHR43649:SF12">
    <property type="entry name" value="DIACETYLCHITOBIOSE BINDING PROTEIN DASA"/>
    <property type="match status" value="1"/>
</dbReference>
<dbReference type="Proteomes" id="UP000615455">
    <property type="component" value="Unassembled WGS sequence"/>
</dbReference>
<accession>A0ABQ2BSB4</accession>
<proteinExistence type="predicted"/>
<dbReference type="Pfam" id="PF13416">
    <property type="entry name" value="SBP_bac_8"/>
    <property type="match status" value="1"/>
</dbReference>
<evidence type="ECO:0008006" key="3">
    <source>
        <dbReference type="Google" id="ProtNLM"/>
    </source>
</evidence>
<reference evidence="2" key="1">
    <citation type="journal article" date="2019" name="Int. J. Syst. Evol. Microbiol.">
        <title>The Global Catalogue of Microorganisms (GCM) 10K type strain sequencing project: providing services to taxonomists for standard genome sequencing and annotation.</title>
        <authorList>
            <consortium name="The Broad Institute Genomics Platform"/>
            <consortium name="The Broad Institute Genome Sequencing Center for Infectious Disease"/>
            <person name="Wu L."/>
            <person name="Ma J."/>
        </authorList>
    </citation>
    <scope>NUCLEOTIDE SEQUENCE [LARGE SCALE GENOMIC DNA]</scope>
    <source>
        <strain evidence="2">CGMCC 1.15043</strain>
    </source>
</reference>
<dbReference type="EMBL" id="BMHE01000006">
    <property type="protein sequence ID" value="GGI46439.1"/>
    <property type="molecule type" value="Genomic_DNA"/>
</dbReference>
<dbReference type="InterPro" id="IPR006059">
    <property type="entry name" value="SBP"/>
</dbReference>
<dbReference type="RefSeq" id="WP_189010276.1">
    <property type="nucleotide sequence ID" value="NZ_BMHE01000006.1"/>
</dbReference>
<evidence type="ECO:0000313" key="1">
    <source>
        <dbReference type="EMBL" id="GGI46439.1"/>
    </source>
</evidence>
<protein>
    <recommendedName>
        <fullName evidence="3">Extracellular solute-binding protein</fullName>
    </recommendedName>
</protein>
<dbReference type="PANTHER" id="PTHR43649">
    <property type="entry name" value="ARABINOSE-BINDING PROTEIN-RELATED"/>
    <property type="match status" value="1"/>
</dbReference>
<keyword evidence="2" id="KW-1185">Reference proteome</keyword>
<dbReference type="Gene3D" id="3.40.190.10">
    <property type="entry name" value="Periplasmic binding protein-like II"/>
    <property type="match status" value="2"/>
</dbReference>